<feature type="region of interest" description="Disordered" evidence="5">
    <location>
        <begin position="371"/>
        <end position="393"/>
    </location>
</feature>
<feature type="compositionally biased region" description="Acidic residues" evidence="5">
    <location>
        <begin position="377"/>
        <end position="393"/>
    </location>
</feature>
<organism evidence="8 9">
    <name type="scientific">Drechslerella dactyloides</name>
    <name type="common">Nematode-trapping fungus</name>
    <name type="synonym">Arthrobotrys dactyloides</name>
    <dbReference type="NCBI Taxonomy" id="74499"/>
    <lineage>
        <taxon>Eukaryota</taxon>
        <taxon>Fungi</taxon>
        <taxon>Dikarya</taxon>
        <taxon>Ascomycota</taxon>
        <taxon>Pezizomycotina</taxon>
        <taxon>Orbiliomycetes</taxon>
        <taxon>Orbiliales</taxon>
        <taxon>Orbiliaceae</taxon>
        <taxon>Drechslerella</taxon>
    </lineage>
</organism>
<dbReference type="InterPro" id="IPR036236">
    <property type="entry name" value="Znf_C2H2_sf"/>
</dbReference>
<evidence type="ECO:0000259" key="6">
    <source>
        <dbReference type="PROSITE" id="PS50076"/>
    </source>
</evidence>
<dbReference type="InterPro" id="IPR018253">
    <property type="entry name" value="DnaJ_domain_CS"/>
</dbReference>
<accession>A0AAD6NF98</accession>
<feature type="compositionally biased region" description="Basic and acidic residues" evidence="5">
    <location>
        <begin position="337"/>
        <end position="356"/>
    </location>
</feature>
<dbReference type="PANTHER" id="PTHR44029">
    <property type="entry name" value="DNAJ HOMOLOG SUBFAMILY C MEMBER 21"/>
    <property type="match status" value="1"/>
</dbReference>
<dbReference type="GO" id="GO:0008270">
    <property type="term" value="F:zinc ion binding"/>
    <property type="evidence" value="ECO:0007669"/>
    <property type="project" value="UniProtKB-KW"/>
</dbReference>
<feature type="domain" description="C2H2-type" evidence="7">
    <location>
        <begin position="395"/>
        <end position="419"/>
    </location>
</feature>
<keyword evidence="9" id="KW-1185">Reference proteome</keyword>
<dbReference type="Proteomes" id="UP001221413">
    <property type="component" value="Unassembled WGS sequence"/>
</dbReference>
<dbReference type="InterPro" id="IPR036869">
    <property type="entry name" value="J_dom_sf"/>
</dbReference>
<feature type="compositionally biased region" description="Basic residues" evidence="5">
    <location>
        <begin position="528"/>
        <end position="538"/>
    </location>
</feature>
<sequence>MPKNANAFGWQPECALSLRSTVLGALEFRIGNSEPRTGQTSAKSTLHLGVIAHPSCAARYRNFSPSQDSSCCADTFHRLAPHSEHISGIMGSSFSNQNPDEHESTGATKPGSGAMKQDFYTLLGVERTADQDEIKKAYRRKALELHPDKNVNNAEAATQLFSEVQAAYEVLSDPQERAWYDSHREQILRDDDDTDESVAAARALNVTITTAELLKKFSLFSTRMDMQDSNPNGFYATAAKLFETIAREEEAAASLAGVDCQNYPAFGNSKSDYQDYVRPFYAVWTGFSTAKSFAWEDKYRYRDAPDRRVKRLMEKENKKLREQAIREFNDTVETDEERNAAAREASKDQSRRARAENAAKLANYTEAEWSKTKDVYQDDETDDDEDEEEEPVLEYECVACNKTFKTEKQMEMHEKSKKHIKTVQSIKRQMRKDGISLDLDEEPSPTLPKLQEESSGEDQDVAVELNDSGAASPAKNTEDESDDEPEESLAKSVQQVQIGEQAQGNPQNDTESNNDASENDAPSSQAKPTKKARRRAKQTKQQPEIVIKSKKFDMPSTSQATLHSLEESLAKLGYVSVAGGEDNRGGRIVDE</sequence>
<feature type="region of interest" description="Disordered" evidence="5">
    <location>
        <begin position="407"/>
        <end position="561"/>
    </location>
</feature>
<evidence type="ECO:0000256" key="1">
    <source>
        <dbReference type="ARBA" id="ARBA00022723"/>
    </source>
</evidence>
<dbReference type="PRINTS" id="PR00625">
    <property type="entry name" value="JDOMAIN"/>
</dbReference>
<evidence type="ECO:0000256" key="2">
    <source>
        <dbReference type="ARBA" id="ARBA00022771"/>
    </source>
</evidence>
<dbReference type="SMART" id="SM00271">
    <property type="entry name" value="DnaJ"/>
    <property type="match status" value="1"/>
</dbReference>
<dbReference type="PROSITE" id="PS00636">
    <property type="entry name" value="DNAJ_1"/>
    <property type="match status" value="1"/>
</dbReference>
<feature type="region of interest" description="Disordered" evidence="5">
    <location>
        <begin position="91"/>
        <end position="113"/>
    </location>
</feature>
<reference evidence="8" key="1">
    <citation type="submission" date="2023-01" db="EMBL/GenBank/DDBJ databases">
        <title>The chitinases involved in constricting ring structure development in the nematode-trapping fungus Drechslerella dactyloides.</title>
        <authorList>
            <person name="Wang R."/>
            <person name="Zhang L."/>
            <person name="Tang P."/>
            <person name="Li S."/>
            <person name="Liang L."/>
        </authorList>
    </citation>
    <scope>NUCLEOTIDE SEQUENCE</scope>
    <source>
        <strain evidence="8">YMF1.00031</strain>
    </source>
</reference>
<dbReference type="PANTHER" id="PTHR44029:SF1">
    <property type="entry name" value="DNAJ HOMOLOG SUBFAMILY C MEMBER 21"/>
    <property type="match status" value="1"/>
</dbReference>
<dbReference type="AlphaFoldDB" id="A0AAD6NF98"/>
<feature type="domain" description="J" evidence="6">
    <location>
        <begin position="118"/>
        <end position="184"/>
    </location>
</feature>
<dbReference type="InterPro" id="IPR013087">
    <property type="entry name" value="Znf_C2H2_type"/>
</dbReference>
<gene>
    <name evidence="8" type="ORF">Dda_9381</name>
</gene>
<dbReference type="SUPFAM" id="SSF57667">
    <property type="entry name" value="beta-beta-alpha zinc fingers"/>
    <property type="match status" value="1"/>
</dbReference>
<evidence type="ECO:0000256" key="5">
    <source>
        <dbReference type="SAM" id="MobiDB-lite"/>
    </source>
</evidence>
<dbReference type="FunFam" id="1.10.287.110:FF:000046">
    <property type="entry name" value="dnaJ homolog subfamily C member 21"/>
    <property type="match status" value="1"/>
</dbReference>
<dbReference type="GO" id="GO:0003676">
    <property type="term" value="F:nucleic acid binding"/>
    <property type="evidence" value="ECO:0007669"/>
    <property type="project" value="InterPro"/>
</dbReference>
<dbReference type="PROSITE" id="PS00028">
    <property type="entry name" value="ZINC_FINGER_C2H2_1"/>
    <property type="match status" value="1"/>
</dbReference>
<evidence type="ECO:0000313" key="9">
    <source>
        <dbReference type="Proteomes" id="UP001221413"/>
    </source>
</evidence>
<proteinExistence type="predicted"/>
<comment type="caution">
    <text evidence="8">The sequence shown here is derived from an EMBL/GenBank/DDBJ whole genome shotgun (WGS) entry which is preliminary data.</text>
</comment>
<evidence type="ECO:0000256" key="3">
    <source>
        <dbReference type="ARBA" id="ARBA00022833"/>
    </source>
</evidence>
<dbReference type="PROSITE" id="PS50076">
    <property type="entry name" value="DNAJ_2"/>
    <property type="match status" value="1"/>
</dbReference>
<dbReference type="Gene3D" id="3.30.160.60">
    <property type="entry name" value="Classic Zinc Finger"/>
    <property type="match status" value="1"/>
</dbReference>
<dbReference type="InterPro" id="IPR022755">
    <property type="entry name" value="Znf_C2H2_jaz"/>
</dbReference>
<dbReference type="SMART" id="SM00451">
    <property type="entry name" value="ZnF_U1"/>
    <property type="match status" value="1"/>
</dbReference>
<keyword evidence="1" id="KW-0479">Metal-binding</keyword>
<dbReference type="CDD" id="cd06257">
    <property type="entry name" value="DnaJ"/>
    <property type="match status" value="1"/>
</dbReference>
<evidence type="ECO:0000259" key="7">
    <source>
        <dbReference type="PROSITE" id="PS50157"/>
    </source>
</evidence>
<dbReference type="PROSITE" id="PS50157">
    <property type="entry name" value="ZINC_FINGER_C2H2_2"/>
    <property type="match status" value="1"/>
</dbReference>
<evidence type="ECO:0000313" key="8">
    <source>
        <dbReference type="EMBL" id="KAJ6255922.1"/>
    </source>
</evidence>
<dbReference type="Pfam" id="PF21884">
    <property type="entry name" value="ZUO1-like_ZHD"/>
    <property type="match status" value="1"/>
</dbReference>
<protein>
    <submittedName>
        <fullName evidence="8">Uncharacterized protein</fullName>
    </submittedName>
</protein>
<dbReference type="InterPro" id="IPR054076">
    <property type="entry name" value="ZUO1-like_ZHD"/>
</dbReference>
<dbReference type="Pfam" id="PF12171">
    <property type="entry name" value="zf-C2H2_jaz"/>
    <property type="match status" value="1"/>
</dbReference>
<dbReference type="Pfam" id="PF00226">
    <property type="entry name" value="DnaJ"/>
    <property type="match status" value="1"/>
</dbReference>
<evidence type="ECO:0000256" key="4">
    <source>
        <dbReference type="PROSITE-ProRule" id="PRU00042"/>
    </source>
</evidence>
<dbReference type="GO" id="GO:0005737">
    <property type="term" value="C:cytoplasm"/>
    <property type="evidence" value="ECO:0007669"/>
    <property type="project" value="TreeGrafter"/>
</dbReference>
<keyword evidence="3" id="KW-0862">Zinc</keyword>
<dbReference type="SUPFAM" id="SSF46565">
    <property type="entry name" value="Chaperone J-domain"/>
    <property type="match status" value="1"/>
</dbReference>
<dbReference type="InterPro" id="IPR051964">
    <property type="entry name" value="Chaperone_stress_response"/>
</dbReference>
<dbReference type="InterPro" id="IPR001623">
    <property type="entry name" value="DnaJ_domain"/>
</dbReference>
<dbReference type="EMBL" id="JAQGDS010000017">
    <property type="protein sequence ID" value="KAJ6255922.1"/>
    <property type="molecule type" value="Genomic_DNA"/>
</dbReference>
<keyword evidence="2 4" id="KW-0863">Zinc-finger</keyword>
<feature type="region of interest" description="Disordered" evidence="5">
    <location>
        <begin position="329"/>
        <end position="356"/>
    </location>
</feature>
<feature type="compositionally biased region" description="Polar residues" evidence="5">
    <location>
        <begin position="491"/>
        <end position="524"/>
    </location>
</feature>
<dbReference type="Gene3D" id="1.10.287.110">
    <property type="entry name" value="DnaJ domain"/>
    <property type="match status" value="1"/>
</dbReference>
<name>A0AAD6NF98_DREDA</name>
<dbReference type="InterPro" id="IPR003604">
    <property type="entry name" value="Matrin/U1-like-C_Znf_C2H2"/>
</dbReference>